<feature type="compositionally biased region" description="Basic and acidic residues" evidence="7">
    <location>
        <begin position="377"/>
        <end position="403"/>
    </location>
</feature>
<keyword evidence="10" id="KW-1185">Reference proteome</keyword>
<evidence type="ECO:0000259" key="8">
    <source>
        <dbReference type="PROSITE" id="PS51210"/>
    </source>
</evidence>
<gene>
    <name evidence="9" type="ORF">PCON_09462</name>
</gene>
<reference evidence="9 10" key="1">
    <citation type="journal article" date="2013" name="PLoS Genet.">
        <title>The genome and development-dependent transcriptomes of Pyronema confluens: a window into fungal evolution.</title>
        <authorList>
            <person name="Traeger S."/>
            <person name="Altegoer F."/>
            <person name="Freitag M."/>
            <person name="Gabaldon T."/>
            <person name="Kempken F."/>
            <person name="Kumar A."/>
            <person name="Marcet-Houben M."/>
            <person name="Poggeler S."/>
            <person name="Stajich J.E."/>
            <person name="Nowrousian M."/>
        </authorList>
    </citation>
    <scope>NUCLEOTIDE SEQUENCE [LARGE SCALE GENOMIC DNA]</scope>
    <source>
        <strain evidence="10">CBS 100304</strain>
        <tissue evidence="9">Vegetative mycelium</tissue>
    </source>
</reference>
<dbReference type="Pfam" id="PF01735">
    <property type="entry name" value="PLA2_B"/>
    <property type="match status" value="2"/>
</dbReference>
<dbReference type="CDD" id="cd00147">
    <property type="entry name" value="cPLA2_like"/>
    <property type="match status" value="1"/>
</dbReference>
<feature type="region of interest" description="Disordered" evidence="7">
    <location>
        <begin position="756"/>
        <end position="780"/>
    </location>
</feature>
<evidence type="ECO:0000256" key="7">
    <source>
        <dbReference type="SAM" id="MobiDB-lite"/>
    </source>
</evidence>
<dbReference type="Proteomes" id="UP000018144">
    <property type="component" value="Unassembled WGS sequence"/>
</dbReference>
<dbReference type="Gene3D" id="3.40.1090.10">
    <property type="entry name" value="Cytosolic phospholipase A2 catalytic domain"/>
    <property type="match status" value="1"/>
</dbReference>
<dbReference type="STRING" id="1076935.U4LTK4"/>
<evidence type="ECO:0000256" key="3">
    <source>
        <dbReference type="ARBA" id="ARBA00022963"/>
    </source>
</evidence>
<dbReference type="AlphaFoldDB" id="U4LTK4"/>
<evidence type="ECO:0000256" key="6">
    <source>
        <dbReference type="RuleBase" id="RU362103"/>
    </source>
</evidence>
<dbReference type="OrthoDB" id="6121437at2759"/>
<dbReference type="PANTHER" id="PTHR10728">
    <property type="entry name" value="CYTOSOLIC PHOSPHOLIPASE A2"/>
    <property type="match status" value="1"/>
</dbReference>
<evidence type="ECO:0000313" key="9">
    <source>
        <dbReference type="EMBL" id="CCX30861.1"/>
    </source>
</evidence>
<organism evidence="9 10">
    <name type="scientific">Pyronema omphalodes (strain CBS 100304)</name>
    <name type="common">Pyronema confluens</name>
    <dbReference type="NCBI Taxonomy" id="1076935"/>
    <lineage>
        <taxon>Eukaryota</taxon>
        <taxon>Fungi</taxon>
        <taxon>Dikarya</taxon>
        <taxon>Ascomycota</taxon>
        <taxon>Pezizomycotina</taxon>
        <taxon>Pezizomycetes</taxon>
        <taxon>Pezizales</taxon>
        <taxon>Pyronemataceae</taxon>
        <taxon>Pyronema</taxon>
    </lineage>
</organism>
<dbReference type="InterPro" id="IPR016035">
    <property type="entry name" value="Acyl_Trfase/lysoPLipase"/>
</dbReference>
<feature type="compositionally biased region" description="Basic and acidic residues" evidence="7">
    <location>
        <begin position="758"/>
        <end position="780"/>
    </location>
</feature>
<evidence type="ECO:0000313" key="10">
    <source>
        <dbReference type="Proteomes" id="UP000018144"/>
    </source>
</evidence>
<keyword evidence="4 5" id="KW-0443">Lipid metabolism</keyword>
<evidence type="ECO:0000256" key="5">
    <source>
        <dbReference type="PROSITE-ProRule" id="PRU00555"/>
    </source>
</evidence>
<name>U4LTK4_PYROM</name>
<dbReference type="SUPFAM" id="SSF52151">
    <property type="entry name" value="FabD/lysophospholipase-like"/>
    <property type="match status" value="1"/>
</dbReference>
<evidence type="ECO:0000256" key="1">
    <source>
        <dbReference type="ARBA" id="ARBA00008780"/>
    </source>
</evidence>
<comment type="similarity">
    <text evidence="1 6">Belongs to the lysophospholipase family.</text>
</comment>
<dbReference type="EMBL" id="HF935497">
    <property type="protein sequence ID" value="CCX30861.1"/>
    <property type="molecule type" value="Genomic_DNA"/>
</dbReference>
<dbReference type="GO" id="GO:0004623">
    <property type="term" value="F:phospholipase A2 activity"/>
    <property type="evidence" value="ECO:0007669"/>
    <property type="project" value="TreeGrafter"/>
</dbReference>
<dbReference type="OMA" id="WALGRRF"/>
<dbReference type="PROSITE" id="PS51210">
    <property type="entry name" value="PLA2C"/>
    <property type="match status" value="1"/>
</dbReference>
<dbReference type="GO" id="GO:0004622">
    <property type="term" value="F:phosphatidylcholine lysophospholipase activity"/>
    <property type="evidence" value="ECO:0007669"/>
    <property type="project" value="UniProtKB-EC"/>
</dbReference>
<feature type="compositionally biased region" description="Low complexity" evidence="7">
    <location>
        <begin position="64"/>
        <end position="81"/>
    </location>
</feature>
<feature type="region of interest" description="Disordered" evidence="7">
    <location>
        <begin position="371"/>
        <end position="405"/>
    </location>
</feature>
<feature type="domain" description="PLA2c" evidence="8">
    <location>
        <begin position="159"/>
        <end position="780"/>
    </location>
</feature>
<accession>U4LTK4</accession>
<comment type="catalytic activity">
    <reaction evidence="6">
        <text>a 1-acyl-sn-glycero-3-phosphocholine + H2O = sn-glycerol 3-phosphocholine + a fatty acid + H(+)</text>
        <dbReference type="Rhea" id="RHEA:15177"/>
        <dbReference type="ChEBI" id="CHEBI:15377"/>
        <dbReference type="ChEBI" id="CHEBI:15378"/>
        <dbReference type="ChEBI" id="CHEBI:16870"/>
        <dbReference type="ChEBI" id="CHEBI:28868"/>
        <dbReference type="ChEBI" id="CHEBI:58168"/>
        <dbReference type="EC" id="3.1.1.5"/>
    </reaction>
</comment>
<sequence>MHYTTKLGFGALVTVGAVAAYYSTQSRRRTLTTTTPPTTKALPIDGEDVDVGGGGGGGGGAIKSPDAPSATRSRSASASSTQTENQKEAALDTQWQKFTDRLSALNTSILSTISLGNVLPDWSIGLPVWITKLQRELNMEPGSLADTIWTEARDPLVNPEVARDAKVRLSADLCDEEKEFLKKRREYTKKALAKYLEIPEEEIHPDDVPVIASTGSGGGLRAMVAGAGYYQALHESGLYDCITYTAGVSGSCWLQSIFLSSIGQQDFGKVIEHLKTRIGVHIAYPPAVLDLIDTVPTNKYLLRGIVEKLRVGYSQFGLVDLYGLLLGARLLVPEDPQRIDDKDLKLSQQKRFLENGEQPLPIYTAVRHEIPGVGNETENKESGKDEEVAEAKQKEKEAQEDTTPKQSDWFQWFEATPYEFYSEDLEAGIPTWGLGRKYEYGHNLSQQIPELQLPLLLGIWGSAFCATLSHYYAEIRPFVTSVSIMSTLDSMVLQRKASLIKVHPFDPASVPNFIKGLKDQLPATCPESLHDAETIQLMDSGMSNNLGVYPLMRKGRGVDVVIAFDSSADVKVANWIGYVEGYAKQRKILGWPVSIGWPKEDETTSETVKELEDATAASKEEAEEKMVEASEGHEDVQAGERNIDMKKKSLGPCTIWVGSTETRESDEEPPKGKAVEEEWEVMRPEAGIVVAYLPLIPHKDVPGVDPDTSAYLSTWNFEWTPTQIDSLTSLAKANFAEGKDQLKRTIRAVYERKKKQRIEREVQEEEMRREEERKLGDTFA</sequence>
<keyword evidence="3 5" id="KW-0442">Lipid degradation</keyword>
<dbReference type="GO" id="GO:0005829">
    <property type="term" value="C:cytosol"/>
    <property type="evidence" value="ECO:0007669"/>
    <property type="project" value="TreeGrafter"/>
</dbReference>
<feature type="compositionally biased region" description="Gly residues" evidence="7">
    <location>
        <begin position="51"/>
        <end position="61"/>
    </location>
</feature>
<dbReference type="eggNOG" id="KOG1325">
    <property type="taxonomic scope" value="Eukaryota"/>
</dbReference>
<evidence type="ECO:0000256" key="2">
    <source>
        <dbReference type="ARBA" id="ARBA00022801"/>
    </source>
</evidence>
<evidence type="ECO:0000256" key="4">
    <source>
        <dbReference type="ARBA" id="ARBA00023098"/>
    </source>
</evidence>
<dbReference type="InterPro" id="IPR002642">
    <property type="entry name" value="LysoPLipase_cat_dom"/>
</dbReference>
<protein>
    <recommendedName>
        <fullName evidence="6">Lysophospholipase</fullName>
        <ecNumber evidence="6">3.1.1.5</ecNumber>
    </recommendedName>
</protein>
<dbReference type="GO" id="GO:0046475">
    <property type="term" value="P:glycerophospholipid catabolic process"/>
    <property type="evidence" value="ECO:0007669"/>
    <property type="project" value="TreeGrafter"/>
</dbReference>
<feature type="region of interest" description="Disordered" evidence="7">
    <location>
        <begin position="615"/>
        <end position="634"/>
    </location>
</feature>
<dbReference type="SMART" id="SM00022">
    <property type="entry name" value="PLAc"/>
    <property type="match status" value="1"/>
</dbReference>
<feature type="region of interest" description="Disordered" evidence="7">
    <location>
        <begin position="28"/>
        <end position="92"/>
    </location>
</feature>
<proteinExistence type="inferred from homology"/>
<keyword evidence="2 5" id="KW-0378">Hydrolase</keyword>
<dbReference type="EC" id="3.1.1.5" evidence="6"/>
<dbReference type="PANTHER" id="PTHR10728:SF40">
    <property type="entry name" value="PATATIN FAMILY PROTEIN"/>
    <property type="match status" value="1"/>
</dbReference>